<evidence type="ECO:0000259" key="1">
    <source>
        <dbReference type="Pfam" id="PF03358"/>
    </source>
</evidence>
<dbReference type="InterPro" id="IPR005025">
    <property type="entry name" value="FMN_Rdtase-like_dom"/>
</dbReference>
<comment type="caution">
    <text evidence="2">The sequence shown here is derived from an EMBL/GenBank/DDBJ whole genome shotgun (WGS) entry which is preliminary data.</text>
</comment>
<evidence type="ECO:0000313" key="3">
    <source>
        <dbReference type="Proteomes" id="UP000319213"/>
    </source>
</evidence>
<evidence type="ECO:0000313" key="2">
    <source>
        <dbReference type="EMBL" id="TQM75160.1"/>
    </source>
</evidence>
<name>A0A543IX61_9ACTN</name>
<accession>A0A543IX61</accession>
<dbReference type="PANTHER" id="PTHR30543">
    <property type="entry name" value="CHROMATE REDUCTASE"/>
    <property type="match status" value="1"/>
</dbReference>
<dbReference type="InterPro" id="IPR050712">
    <property type="entry name" value="NAD(P)H-dep_reductase"/>
</dbReference>
<sequence>MSGPLSRSVPAGQQNVRARLTRSIHLGSAVAKPILQIIVGSTRPGRVGLPVAEWFRDRAVAHGGFDVELIDLAEVDLPFMNEPNHPRLRQYVHAHTKEWSATIERGDAFVFVTPEYNHGYNAVLKNALDYLHQEWAYKPAGFVGYGGVSAGTRAIQALKPVVAALRMTPVVEAVTIPFVFKLIEDGRLRADDLLNGAADAMLAELARLAEAGRRLRAEAAAV</sequence>
<dbReference type="Proteomes" id="UP000319213">
    <property type="component" value="Unassembled WGS sequence"/>
</dbReference>
<reference evidence="2 3" key="1">
    <citation type="submission" date="2019-06" db="EMBL/GenBank/DDBJ databases">
        <title>Sequencing the genomes of 1000 actinobacteria strains.</title>
        <authorList>
            <person name="Klenk H.-P."/>
        </authorList>
    </citation>
    <scope>NUCLEOTIDE SEQUENCE [LARGE SCALE GENOMIC DNA]</scope>
    <source>
        <strain evidence="2 3">DSM 43186</strain>
    </source>
</reference>
<dbReference type="SUPFAM" id="SSF52218">
    <property type="entry name" value="Flavoproteins"/>
    <property type="match status" value="1"/>
</dbReference>
<organism evidence="2 3">
    <name type="scientific">Thermopolyspora flexuosa</name>
    <dbReference type="NCBI Taxonomy" id="103836"/>
    <lineage>
        <taxon>Bacteria</taxon>
        <taxon>Bacillati</taxon>
        <taxon>Actinomycetota</taxon>
        <taxon>Actinomycetes</taxon>
        <taxon>Streptosporangiales</taxon>
        <taxon>Streptosporangiaceae</taxon>
        <taxon>Thermopolyspora</taxon>
    </lineage>
</organism>
<dbReference type="OrthoDB" id="9812295at2"/>
<dbReference type="AlphaFoldDB" id="A0A543IX61"/>
<keyword evidence="3" id="KW-1185">Reference proteome</keyword>
<dbReference type="GO" id="GO:0005829">
    <property type="term" value="C:cytosol"/>
    <property type="evidence" value="ECO:0007669"/>
    <property type="project" value="TreeGrafter"/>
</dbReference>
<dbReference type="EMBL" id="VFPQ01000001">
    <property type="protein sequence ID" value="TQM75160.1"/>
    <property type="molecule type" value="Genomic_DNA"/>
</dbReference>
<dbReference type="GO" id="GO:0016491">
    <property type="term" value="F:oxidoreductase activity"/>
    <property type="evidence" value="ECO:0007669"/>
    <property type="project" value="InterPro"/>
</dbReference>
<dbReference type="Gene3D" id="3.40.50.360">
    <property type="match status" value="1"/>
</dbReference>
<protein>
    <submittedName>
        <fullName evidence="2">NAD(P)H-dependent FMN reductase</fullName>
    </submittedName>
</protein>
<proteinExistence type="predicted"/>
<gene>
    <name evidence="2" type="ORF">FHX40_1861</name>
</gene>
<dbReference type="InterPro" id="IPR029039">
    <property type="entry name" value="Flavoprotein-like_sf"/>
</dbReference>
<dbReference type="GO" id="GO:0010181">
    <property type="term" value="F:FMN binding"/>
    <property type="evidence" value="ECO:0007669"/>
    <property type="project" value="TreeGrafter"/>
</dbReference>
<feature type="domain" description="NADPH-dependent FMN reductase-like" evidence="1">
    <location>
        <begin position="37"/>
        <end position="178"/>
    </location>
</feature>
<dbReference type="PANTHER" id="PTHR30543:SF21">
    <property type="entry name" value="NAD(P)H-DEPENDENT FMN REDUCTASE LOT6"/>
    <property type="match status" value="1"/>
</dbReference>
<dbReference type="Pfam" id="PF03358">
    <property type="entry name" value="FMN_red"/>
    <property type="match status" value="1"/>
</dbReference>